<dbReference type="EMBL" id="FOHT01000018">
    <property type="protein sequence ID" value="SET63839.1"/>
    <property type="molecule type" value="Genomic_DNA"/>
</dbReference>
<proteinExistence type="predicted"/>
<gene>
    <name evidence="2" type="ORF">SAMN05444285_11874</name>
</gene>
<dbReference type="RefSeq" id="WP_157470798.1">
    <property type="nucleotide sequence ID" value="NZ_FOHT01000018.1"/>
</dbReference>
<name>A0A1I0FZI5_9BACT</name>
<keyword evidence="1" id="KW-0175">Coiled coil</keyword>
<protein>
    <submittedName>
        <fullName evidence="2">Uncharacterized protein</fullName>
    </submittedName>
</protein>
<sequence>MATQWFLLKNHIYASTSEPDCTDTELLKENENLHNRVRELELEVTILRQTLRELAGK</sequence>
<reference evidence="2 3" key="1">
    <citation type="submission" date="2016-10" db="EMBL/GenBank/DDBJ databases">
        <authorList>
            <person name="de Groot N.N."/>
        </authorList>
    </citation>
    <scope>NUCLEOTIDE SEQUENCE [LARGE SCALE GENOMIC DNA]</scope>
    <source>
        <strain evidence="2 3">DSM 25947</strain>
    </source>
</reference>
<evidence type="ECO:0000256" key="1">
    <source>
        <dbReference type="SAM" id="Coils"/>
    </source>
</evidence>
<dbReference type="AlphaFoldDB" id="A0A1I0FZI5"/>
<accession>A0A1I0FZI5</accession>
<organism evidence="2 3">
    <name type="scientific">Draconibacterium orientale</name>
    <dbReference type="NCBI Taxonomy" id="1168034"/>
    <lineage>
        <taxon>Bacteria</taxon>
        <taxon>Pseudomonadati</taxon>
        <taxon>Bacteroidota</taxon>
        <taxon>Bacteroidia</taxon>
        <taxon>Marinilabiliales</taxon>
        <taxon>Prolixibacteraceae</taxon>
        <taxon>Draconibacterium</taxon>
    </lineage>
</organism>
<feature type="coiled-coil region" evidence="1">
    <location>
        <begin position="23"/>
        <end position="57"/>
    </location>
</feature>
<evidence type="ECO:0000313" key="2">
    <source>
        <dbReference type="EMBL" id="SET63839.1"/>
    </source>
</evidence>
<dbReference type="Proteomes" id="UP000181981">
    <property type="component" value="Unassembled WGS sequence"/>
</dbReference>
<evidence type="ECO:0000313" key="3">
    <source>
        <dbReference type="Proteomes" id="UP000181981"/>
    </source>
</evidence>